<reference evidence="4" key="1">
    <citation type="submission" date="2016-10" db="EMBL/GenBank/DDBJ databases">
        <authorList>
            <person name="Varghese N."/>
            <person name="Submissions S."/>
        </authorList>
    </citation>
    <scope>NUCLEOTIDE SEQUENCE [LARGE SCALE GENOMIC DNA]</scope>
    <source>
        <strain evidence="4">DSM 21789</strain>
    </source>
</reference>
<dbReference type="AlphaFoldDB" id="A0A1I0WAP0"/>
<dbReference type="InterPro" id="IPR035984">
    <property type="entry name" value="Acyl-CoA-binding_sf"/>
</dbReference>
<keyword evidence="1" id="KW-0446">Lipid-binding</keyword>
<dbReference type="InterPro" id="IPR014352">
    <property type="entry name" value="FERM/acyl-CoA-bd_prot_sf"/>
</dbReference>
<dbReference type="GO" id="GO:0000062">
    <property type="term" value="F:fatty-acyl-CoA binding"/>
    <property type="evidence" value="ECO:0007669"/>
    <property type="project" value="InterPro"/>
</dbReference>
<dbReference type="EMBL" id="FOJT01000002">
    <property type="protein sequence ID" value="SFA85664.1"/>
    <property type="molecule type" value="Genomic_DNA"/>
</dbReference>
<dbReference type="Gene3D" id="1.20.80.10">
    <property type="match status" value="1"/>
</dbReference>
<organism evidence="3 4">
    <name type="scientific">Flavobacterium swingsii</name>
    <dbReference type="NCBI Taxonomy" id="498292"/>
    <lineage>
        <taxon>Bacteria</taxon>
        <taxon>Pseudomonadati</taxon>
        <taxon>Bacteroidota</taxon>
        <taxon>Flavobacteriia</taxon>
        <taxon>Flavobacteriales</taxon>
        <taxon>Flavobacteriaceae</taxon>
        <taxon>Flavobacterium</taxon>
    </lineage>
</organism>
<name>A0A1I0WAP0_9FLAO</name>
<dbReference type="RefSeq" id="WP_091473904.1">
    <property type="nucleotide sequence ID" value="NZ_FOJT01000002.1"/>
</dbReference>
<dbReference type="OrthoDB" id="981216at2"/>
<evidence type="ECO:0000256" key="1">
    <source>
        <dbReference type="ARBA" id="ARBA00023121"/>
    </source>
</evidence>
<evidence type="ECO:0000313" key="3">
    <source>
        <dbReference type="EMBL" id="SFA85664.1"/>
    </source>
</evidence>
<dbReference type="PROSITE" id="PS51228">
    <property type="entry name" value="ACB_2"/>
    <property type="match status" value="1"/>
</dbReference>
<protein>
    <submittedName>
        <fullName evidence="3">Acyl-CoA-binding protein</fullName>
    </submittedName>
</protein>
<dbReference type="PANTHER" id="PTHR23310:SF62">
    <property type="entry name" value="ACYL-COA BINDING PROTEIN 1, ISOFORM A"/>
    <property type="match status" value="1"/>
</dbReference>
<gene>
    <name evidence="3" type="ORF">SAMN05660845_0652</name>
</gene>
<dbReference type="STRING" id="498292.SAMN05660845_0652"/>
<accession>A0A1I0WAP0</accession>
<evidence type="ECO:0000313" key="4">
    <source>
        <dbReference type="Proteomes" id="UP000199604"/>
    </source>
</evidence>
<evidence type="ECO:0000259" key="2">
    <source>
        <dbReference type="PROSITE" id="PS51228"/>
    </source>
</evidence>
<dbReference type="GO" id="GO:0006631">
    <property type="term" value="P:fatty acid metabolic process"/>
    <property type="evidence" value="ECO:0007669"/>
    <property type="project" value="TreeGrafter"/>
</dbReference>
<dbReference type="PANTHER" id="PTHR23310">
    <property type="entry name" value="ACYL-COA-BINDING PROTEIN, ACBP"/>
    <property type="match status" value="1"/>
</dbReference>
<proteinExistence type="predicted"/>
<dbReference type="Pfam" id="PF00887">
    <property type="entry name" value="ACBP"/>
    <property type="match status" value="1"/>
</dbReference>
<keyword evidence="4" id="KW-1185">Reference proteome</keyword>
<sequence length="91" mass="10375">MSEKDLDTRFQEAIQLALTIPQASLPQDVQLRCYAYYKQATFGSLGSVNYSNLDVRDAFKNNAWLQISHISAEEAKECYIDIINQISNNKL</sequence>
<feature type="domain" description="ACB" evidence="2">
    <location>
        <begin position="6"/>
        <end position="91"/>
    </location>
</feature>
<dbReference type="InterPro" id="IPR000582">
    <property type="entry name" value="Acyl-CoA-binding_protein"/>
</dbReference>
<dbReference type="PRINTS" id="PR00689">
    <property type="entry name" value="ACOABINDINGP"/>
</dbReference>
<dbReference type="SUPFAM" id="SSF47027">
    <property type="entry name" value="Acyl-CoA binding protein"/>
    <property type="match status" value="1"/>
</dbReference>
<dbReference type="Proteomes" id="UP000199604">
    <property type="component" value="Unassembled WGS sequence"/>
</dbReference>